<gene>
    <name evidence="3" type="primary">ureB</name>
    <name evidence="4" type="ORF">BIT28_24145</name>
</gene>
<dbReference type="STRING" id="1903952.BIT28_24145"/>
<dbReference type="AlphaFoldDB" id="A0A1Q9GCM0"/>
<dbReference type="PANTHER" id="PTHR33569:SF1">
    <property type="entry name" value="UREASE"/>
    <property type="match status" value="1"/>
</dbReference>
<reference evidence="4 5" key="1">
    <citation type="submission" date="2016-09" db="EMBL/GenBank/DDBJ databases">
        <title>Photobacterium proteolyticum sp. nov. a protease producing bacterium isolated from ocean sediments of Laizhou Bay.</title>
        <authorList>
            <person name="Li Y."/>
        </authorList>
    </citation>
    <scope>NUCLEOTIDE SEQUENCE [LARGE SCALE GENOMIC DNA]</scope>
    <source>
        <strain evidence="4 5">13-12</strain>
    </source>
</reference>
<dbReference type="InterPro" id="IPR002019">
    <property type="entry name" value="Urease_beta-like"/>
</dbReference>
<protein>
    <recommendedName>
        <fullName evidence="3">Urease subunit beta</fullName>
        <ecNumber evidence="3">3.5.1.5</ecNumber>
    </recommendedName>
    <alternativeName>
        <fullName evidence="3">Urea amidohydrolase subunit beta</fullName>
    </alternativeName>
</protein>
<dbReference type="EMBL" id="MJIL01000092">
    <property type="protein sequence ID" value="OLQ72124.1"/>
    <property type="molecule type" value="Genomic_DNA"/>
</dbReference>
<comment type="pathway">
    <text evidence="3">Nitrogen metabolism; urea degradation; CO(2) and NH(3) from urea (urease route): step 1/1.</text>
</comment>
<keyword evidence="5" id="KW-1185">Reference proteome</keyword>
<dbReference type="Proteomes" id="UP000186905">
    <property type="component" value="Unassembled WGS sequence"/>
</dbReference>
<evidence type="ECO:0000256" key="3">
    <source>
        <dbReference type="HAMAP-Rule" id="MF_01954"/>
    </source>
</evidence>
<dbReference type="Pfam" id="PF00699">
    <property type="entry name" value="Urease_beta"/>
    <property type="match status" value="1"/>
</dbReference>
<dbReference type="SUPFAM" id="SSF51278">
    <property type="entry name" value="Urease, beta-subunit"/>
    <property type="match status" value="1"/>
</dbReference>
<dbReference type="NCBIfam" id="NF009682">
    <property type="entry name" value="PRK13203.1"/>
    <property type="match status" value="1"/>
</dbReference>
<evidence type="ECO:0000256" key="2">
    <source>
        <dbReference type="ARBA" id="ARBA00047778"/>
    </source>
</evidence>
<comment type="subunit">
    <text evidence="3">Heterotrimer of UreA (gamma), UreB (beta) and UreC (alpha) subunits. Three heterotrimers associate to form the active enzyme.</text>
</comment>
<dbReference type="NCBIfam" id="TIGR00192">
    <property type="entry name" value="urease_beta"/>
    <property type="match status" value="1"/>
</dbReference>
<comment type="similarity">
    <text evidence="3">Belongs to the urease beta subunit family.</text>
</comment>
<dbReference type="Gene3D" id="2.10.150.10">
    <property type="entry name" value="Urease, beta subunit"/>
    <property type="match status" value="1"/>
</dbReference>
<evidence type="ECO:0000313" key="4">
    <source>
        <dbReference type="EMBL" id="OLQ72124.1"/>
    </source>
</evidence>
<proteinExistence type="inferred from homology"/>
<dbReference type="InterPro" id="IPR050069">
    <property type="entry name" value="Urease_subunit"/>
</dbReference>
<dbReference type="FunFam" id="2.10.150.10:FF:000001">
    <property type="entry name" value="Urease subunit beta"/>
    <property type="match status" value="1"/>
</dbReference>
<dbReference type="GO" id="GO:0043419">
    <property type="term" value="P:urea catabolic process"/>
    <property type="evidence" value="ECO:0007669"/>
    <property type="project" value="UniProtKB-UniRule"/>
</dbReference>
<dbReference type="CDD" id="cd00407">
    <property type="entry name" value="Urease_beta"/>
    <property type="match status" value="1"/>
</dbReference>
<dbReference type="GO" id="GO:0035550">
    <property type="term" value="C:urease complex"/>
    <property type="evidence" value="ECO:0007669"/>
    <property type="project" value="InterPro"/>
</dbReference>
<dbReference type="UniPathway" id="UPA00258">
    <property type="reaction ID" value="UER00370"/>
</dbReference>
<sequence>MSDNQQDVSRALIPGELQCAEGEIELNVGKPVLTVSVANLGDRPIQIGSHYHFFEANEALEFEREATLGYRLNIAAGTATRFEPGQSRTVELVSFGGTQTIYGFQGKVMGSVGQPALVIEPDCREAEE</sequence>
<evidence type="ECO:0000313" key="5">
    <source>
        <dbReference type="Proteomes" id="UP000186905"/>
    </source>
</evidence>
<accession>A0A1Q9GCM0</accession>
<comment type="caution">
    <text evidence="4">The sequence shown here is derived from an EMBL/GenBank/DDBJ whole genome shotgun (WGS) entry which is preliminary data.</text>
</comment>
<name>A0A1Q9GCM0_9GAMM</name>
<dbReference type="InterPro" id="IPR036461">
    <property type="entry name" value="Urease_betasu_sf"/>
</dbReference>
<dbReference type="EC" id="3.5.1.5" evidence="3"/>
<dbReference type="HAMAP" id="MF_01954">
    <property type="entry name" value="Urease_beta"/>
    <property type="match status" value="1"/>
</dbReference>
<evidence type="ECO:0000256" key="1">
    <source>
        <dbReference type="ARBA" id="ARBA00022801"/>
    </source>
</evidence>
<keyword evidence="3" id="KW-0963">Cytoplasm</keyword>
<comment type="subcellular location">
    <subcellularLocation>
        <location evidence="3">Cytoplasm</location>
    </subcellularLocation>
</comment>
<dbReference type="PANTHER" id="PTHR33569">
    <property type="entry name" value="UREASE"/>
    <property type="match status" value="1"/>
</dbReference>
<dbReference type="GO" id="GO:0009039">
    <property type="term" value="F:urease activity"/>
    <property type="evidence" value="ECO:0007669"/>
    <property type="project" value="UniProtKB-UniRule"/>
</dbReference>
<dbReference type="OrthoDB" id="9797217at2"/>
<dbReference type="RefSeq" id="WP_075767099.1">
    <property type="nucleotide sequence ID" value="NZ_MJIL01000092.1"/>
</dbReference>
<organism evidence="4 5">
    <name type="scientific">Photobacterium proteolyticum</name>
    <dbReference type="NCBI Taxonomy" id="1903952"/>
    <lineage>
        <taxon>Bacteria</taxon>
        <taxon>Pseudomonadati</taxon>
        <taxon>Pseudomonadota</taxon>
        <taxon>Gammaproteobacteria</taxon>
        <taxon>Vibrionales</taxon>
        <taxon>Vibrionaceae</taxon>
        <taxon>Photobacterium</taxon>
    </lineage>
</organism>
<keyword evidence="1 3" id="KW-0378">Hydrolase</keyword>
<comment type="catalytic activity">
    <reaction evidence="2 3">
        <text>urea + 2 H2O + H(+) = hydrogencarbonate + 2 NH4(+)</text>
        <dbReference type="Rhea" id="RHEA:20557"/>
        <dbReference type="ChEBI" id="CHEBI:15377"/>
        <dbReference type="ChEBI" id="CHEBI:15378"/>
        <dbReference type="ChEBI" id="CHEBI:16199"/>
        <dbReference type="ChEBI" id="CHEBI:17544"/>
        <dbReference type="ChEBI" id="CHEBI:28938"/>
        <dbReference type="EC" id="3.5.1.5"/>
    </reaction>
</comment>